<evidence type="ECO:0000259" key="10">
    <source>
        <dbReference type="PROSITE" id="PS50240"/>
    </source>
</evidence>
<keyword evidence="8" id="KW-0720">Serine protease</keyword>
<dbReference type="FunFam" id="2.40.10.10:FF:000068">
    <property type="entry name" value="transmembrane protease serine 2"/>
    <property type="match status" value="1"/>
</dbReference>
<comment type="similarity">
    <text evidence="5">Belongs to the peptidase S1 family. CLIP subfamily.</text>
</comment>
<dbReference type="InterPro" id="IPR051487">
    <property type="entry name" value="Ser/Thr_Proteases_Immune/Dev"/>
</dbReference>
<organism evidence="11 12">
    <name type="scientific">Loxostege sticticalis</name>
    <name type="common">Beet webworm moth</name>
    <dbReference type="NCBI Taxonomy" id="481309"/>
    <lineage>
        <taxon>Eukaryota</taxon>
        <taxon>Metazoa</taxon>
        <taxon>Ecdysozoa</taxon>
        <taxon>Arthropoda</taxon>
        <taxon>Hexapoda</taxon>
        <taxon>Insecta</taxon>
        <taxon>Pterygota</taxon>
        <taxon>Neoptera</taxon>
        <taxon>Endopterygota</taxon>
        <taxon>Lepidoptera</taxon>
        <taxon>Glossata</taxon>
        <taxon>Ditrysia</taxon>
        <taxon>Pyraloidea</taxon>
        <taxon>Crambidae</taxon>
        <taxon>Pyraustinae</taxon>
        <taxon>Loxostege</taxon>
    </lineage>
</organism>
<dbReference type="InterPro" id="IPR043504">
    <property type="entry name" value="Peptidase_S1_PA_chymotrypsin"/>
</dbReference>
<dbReference type="PRINTS" id="PR00722">
    <property type="entry name" value="CHYMOTRYPSIN"/>
</dbReference>
<dbReference type="GO" id="GO:0006508">
    <property type="term" value="P:proteolysis"/>
    <property type="evidence" value="ECO:0007669"/>
    <property type="project" value="UniProtKB-KW"/>
</dbReference>
<keyword evidence="3" id="KW-1015">Disulfide bond</keyword>
<feature type="signal peptide" evidence="9">
    <location>
        <begin position="1"/>
        <end position="17"/>
    </location>
</feature>
<dbReference type="AlphaFoldDB" id="A0ABD0TK03"/>
<feature type="chain" id="PRO_5044798651" description="Peptidase S1 domain-containing protein" evidence="9">
    <location>
        <begin position="18"/>
        <end position="251"/>
    </location>
</feature>
<dbReference type="Gene3D" id="2.40.10.10">
    <property type="entry name" value="Trypsin-like serine proteases"/>
    <property type="match status" value="1"/>
</dbReference>
<dbReference type="CDD" id="cd00190">
    <property type="entry name" value="Tryp_SPc"/>
    <property type="match status" value="1"/>
</dbReference>
<evidence type="ECO:0000256" key="8">
    <source>
        <dbReference type="RuleBase" id="RU363034"/>
    </source>
</evidence>
<dbReference type="InterPro" id="IPR009003">
    <property type="entry name" value="Peptidase_S1_PA"/>
</dbReference>
<feature type="domain" description="Peptidase S1" evidence="10">
    <location>
        <begin position="23"/>
        <end position="244"/>
    </location>
</feature>
<dbReference type="InterPro" id="IPR001314">
    <property type="entry name" value="Peptidase_S1A"/>
</dbReference>
<comment type="subcellular location">
    <subcellularLocation>
        <location evidence="1">Secreted</location>
        <location evidence="1">Extracellular space</location>
    </subcellularLocation>
</comment>
<accession>A0ABD0TK03</accession>
<reference evidence="11 12" key="1">
    <citation type="submission" date="2024-06" db="EMBL/GenBank/DDBJ databases">
        <title>A chromosome-level genome assembly of beet webworm, Loxostege sticticalis.</title>
        <authorList>
            <person name="Zhang Y."/>
        </authorList>
    </citation>
    <scope>NUCLEOTIDE SEQUENCE [LARGE SCALE GENOMIC DNA]</scope>
    <source>
        <strain evidence="11">AQ028</strain>
        <tissue evidence="11">Male pupae</tissue>
    </source>
</reference>
<dbReference type="GO" id="GO:0090729">
    <property type="term" value="F:toxin activity"/>
    <property type="evidence" value="ECO:0007669"/>
    <property type="project" value="UniProtKB-KW"/>
</dbReference>
<dbReference type="InterPro" id="IPR001254">
    <property type="entry name" value="Trypsin_dom"/>
</dbReference>
<dbReference type="EMBL" id="JBEDNZ010000004">
    <property type="protein sequence ID" value="KAL0849546.1"/>
    <property type="molecule type" value="Genomic_DNA"/>
</dbReference>
<dbReference type="PROSITE" id="PS00134">
    <property type="entry name" value="TRYPSIN_HIS"/>
    <property type="match status" value="1"/>
</dbReference>
<evidence type="ECO:0000256" key="6">
    <source>
        <dbReference type="ARBA" id="ARBA00055534"/>
    </source>
</evidence>
<dbReference type="GO" id="GO:0008236">
    <property type="term" value="F:serine-type peptidase activity"/>
    <property type="evidence" value="ECO:0007669"/>
    <property type="project" value="UniProtKB-KW"/>
</dbReference>
<keyword evidence="8" id="KW-0645">Protease</keyword>
<evidence type="ECO:0000256" key="7">
    <source>
        <dbReference type="ARBA" id="ARBA00084094"/>
    </source>
</evidence>
<dbReference type="PROSITE" id="PS50240">
    <property type="entry name" value="TRYPSIN_DOM"/>
    <property type="match status" value="1"/>
</dbReference>
<dbReference type="PROSITE" id="PS00135">
    <property type="entry name" value="TRYPSIN_SER"/>
    <property type="match status" value="1"/>
</dbReference>
<evidence type="ECO:0000256" key="4">
    <source>
        <dbReference type="ARBA" id="ARBA00023240"/>
    </source>
</evidence>
<evidence type="ECO:0000256" key="2">
    <source>
        <dbReference type="ARBA" id="ARBA00022656"/>
    </source>
</evidence>
<dbReference type="PANTHER" id="PTHR24256">
    <property type="entry name" value="TRYPTASE-RELATED"/>
    <property type="match status" value="1"/>
</dbReference>
<keyword evidence="8" id="KW-0378">Hydrolase</keyword>
<gene>
    <name evidence="11" type="ORF">ABMA28_013812</name>
</gene>
<dbReference type="Proteomes" id="UP001549921">
    <property type="component" value="Unassembled WGS sequence"/>
</dbReference>
<dbReference type="SMART" id="SM00020">
    <property type="entry name" value="Tryp_SPc"/>
    <property type="match status" value="1"/>
</dbReference>
<keyword evidence="7" id="KW-1205">Fibrinolytic toxin</keyword>
<dbReference type="InterPro" id="IPR018114">
    <property type="entry name" value="TRYPSIN_HIS"/>
</dbReference>
<keyword evidence="2" id="KW-0800">Toxin</keyword>
<comment type="caution">
    <text evidence="11">The sequence shown here is derived from an EMBL/GenBank/DDBJ whole genome shotgun (WGS) entry which is preliminary data.</text>
</comment>
<dbReference type="Pfam" id="PF00089">
    <property type="entry name" value="Trypsin"/>
    <property type="match status" value="1"/>
</dbReference>
<evidence type="ECO:0000313" key="11">
    <source>
        <dbReference type="EMBL" id="KAL0849546.1"/>
    </source>
</evidence>
<keyword evidence="4" id="KW-1199">Hemostasis impairing toxin</keyword>
<evidence type="ECO:0000256" key="5">
    <source>
        <dbReference type="ARBA" id="ARBA00024195"/>
    </source>
</evidence>
<evidence type="ECO:0000256" key="9">
    <source>
        <dbReference type="SAM" id="SignalP"/>
    </source>
</evidence>
<protein>
    <recommendedName>
        <fullName evidence="10">Peptidase S1 domain-containing protein</fullName>
    </recommendedName>
</protein>
<keyword evidence="9" id="KW-0732">Signal</keyword>
<sequence>MILPLLHMLITVHMAHGTMEGFVIQGNKTHIRHYPHSVYLNIICTRITYICGGSILNQRVVLTAGHCLEDCTGKYRDEVYLKYGHENPSQMGSTQMKRFIMHERYDGNSLDNDIALVSGKRNIPLGKTVRRIAIFRSPPRQRLAYMAGWGVMNYRNDVALTLLDTVQEMQPNKVCKLLGTMPRGTFCAGSIKGPGNPDRGDSGSALVVKKYVQIGLVSYKVDHYSLVVYTNVSYFYSWIRNNAHKLYCSRS</sequence>
<dbReference type="InterPro" id="IPR033116">
    <property type="entry name" value="TRYPSIN_SER"/>
</dbReference>
<evidence type="ECO:0000256" key="3">
    <source>
        <dbReference type="ARBA" id="ARBA00023157"/>
    </source>
</evidence>
<evidence type="ECO:0000313" key="12">
    <source>
        <dbReference type="Proteomes" id="UP001549921"/>
    </source>
</evidence>
<name>A0ABD0TK03_LOXSC</name>
<dbReference type="GO" id="GO:0005576">
    <property type="term" value="C:extracellular region"/>
    <property type="evidence" value="ECO:0007669"/>
    <property type="project" value="UniProtKB-SubCell"/>
</dbReference>
<comment type="function">
    <text evidence="6">Fibrinolytic activity; shows preferential cleavage of Arg-Gly bonds in all three fibrinogen chains. Contact with the caterpillars causes severe bleeding, due the anticoagulant effect of the protein.</text>
</comment>
<evidence type="ECO:0000256" key="1">
    <source>
        <dbReference type="ARBA" id="ARBA00004239"/>
    </source>
</evidence>
<proteinExistence type="inferred from homology"/>
<dbReference type="SUPFAM" id="SSF50494">
    <property type="entry name" value="Trypsin-like serine proteases"/>
    <property type="match status" value="1"/>
</dbReference>